<sequence length="1273" mass="146135">MDSLDNVSVPAPPTYVYSSSPQTLDPISTIVVLIWENAIEIHNARSCDDERRIESSKGDAKCTLAELFEAVDAAKEKSRASESRWRAKIDEALDRFQLYAPAVDVLIQQQPNITSIVWGSFRLLLHVATRKSGLATKIEDGMVLILMNIWTWHQIIKNEPSADSIFDICSQLFSHVLTFLVEARIYSEASELVQFWTSGFTRSPEIIDMAVESIRNVSNDLHHAAQAITNSKASQFHNISNKSPQNSVPRGVNISGVGLSCYDLQKEEILRQSQFRNGNRAYNLTDVQIAKTCKEICISYQSTGDSLRESARRSILRHEEEDRHRKVERAIQMLAPQQQIPINIPPRAQDTCEWILDHEVFIQWNRSPCRLPLWIHGFPGCGKTVMASYLRHRFTSLAQPTFAHFFSLNTDKEAAEKNSFSISIILQILKKGIDTTVPGFLRVVEDIANFCLQFDNSNQLSFLALRPRIYDAFKELHEYTLIIDGLDECEQSGEPVMDLINELNAGSLEPRPRIVILSRKSDTLSRLCANAVPIAMDESAVMPDIERFIAEKVREYPILKPMYEDIIEKTEKSCHGHFLWASTMMTCLWAPATHREERLKRLQSIPESLMDFYEDLVNKANKRMTEWEKRLRREILLLLLNPKRALTVDEVATALQFRCKKRQPEKRRLEDIRDTITQLCWPLVSIIEERAILVHTLVEDFLTQTTRNEVEESLSVHITRAESDATLATRSLNVLSERRNRDPSRISYWLYKNVYYEFAIPKSAVKLQEDGLQDIVFYEYAARYWEYHLTSVKDPSADLLDIASSFLHNFEFVMYGEYLYDLKFGEIGPISEVRAGLQSWSRFLPPNLQEHLNLDEFYEDPYKKLAREYGKLEGSKVLKYLCLFRLGDFYTLQALLEVRYETFKEVADGLEAILGSEEPLVLRAKYMFAACFLPRGEFSQALELATKISELQKTICGLEKSDYWKTLQLVATVQFLMTDFEAAAATQTRVTDGWAGVKTVKRFNVQISEMFSGFVFEARGLLSDALQRYELVEQTQRKALGSENVLTLFAQASMSSVYHKQKKYGEAKNLLEHALPGRQVLYGERDQSVVDTTIQFIILDREIGELDAAQARIDILMENGSLDDKYERCCQVRHLQALVLLDQGEFEKARKILHSLLDEQAEKGREANNRSLLWVRLTLATILRDHEKGDEAALLFENIATAIVHGDVSPQFDRLDTPEELRIAEEGLRLVRDRKQQEADKILRKHNLRWVRKADFWLIEGAPSVDTAWMKGP</sequence>
<proteinExistence type="predicted"/>
<feature type="domain" description="Nephrocystin 3-like N-terminal" evidence="4">
    <location>
        <begin position="350"/>
        <end position="519"/>
    </location>
</feature>
<dbReference type="OrthoDB" id="21416at2759"/>
<name>A0A1L7XXI0_9HELO</name>
<protein>
    <submittedName>
        <fullName evidence="5">Uncharacterized protein</fullName>
    </submittedName>
</protein>
<evidence type="ECO:0000313" key="5">
    <source>
        <dbReference type="EMBL" id="CZR69763.1"/>
    </source>
</evidence>
<dbReference type="Pfam" id="PF22939">
    <property type="entry name" value="WHD_GPIID"/>
    <property type="match status" value="1"/>
</dbReference>
<evidence type="ECO:0000259" key="4">
    <source>
        <dbReference type="Pfam" id="PF24883"/>
    </source>
</evidence>
<dbReference type="InterPro" id="IPR056884">
    <property type="entry name" value="NPHP3-like_N"/>
</dbReference>
<dbReference type="Pfam" id="PF24809">
    <property type="entry name" value="DUF7708"/>
    <property type="match status" value="1"/>
</dbReference>
<dbReference type="Gene3D" id="3.40.50.300">
    <property type="entry name" value="P-loop containing nucleotide triphosphate hydrolases"/>
    <property type="match status" value="1"/>
</dbReference>
<dbReference type="SUPFAM" id="SSF48452">
    <property type="entry name" value="TPR-like"/>
    <property type="match status" value="1"/>
</dbReference>
<evidence type="ECO:0000259" key="3">
    <source>
        <dbReference type="Pfam" id="PF24809"/>
    </source>
</evidence>
<dbReference type="InterPro" id="IPR056125">
    <property type="entry name" value="DUF7708"/>
</dbReference>
<dbReference type="Proteomes" id="UP000184330">
    <property type="component" value="Unassembled WGS sequence"/>
</dbReference>
<evidence type="ECO:0000313" key="6">
    <source>
        <dbReference type="Proteomes" id="UP000184330"/>
    </source>
</evidence>
<dbReference type="PANTHER" id="PTHR10039:SF14">
    <property type="entry name" value="NACHT DOMAIN-CONTAINING PROTEIN"/>
    <property type="match status" value="1"/>
</dbReference>
<keyword evidence="1" id="KW-0677">Repeat</keyword>
<dbReference type="Gene3D" id="1.25.40.10">
    <property type="entry name" value="Tetratricopeptide repeat domain"/>
    <property type="match status" value="2"/>
</dbReference>
<dbReference type="PANTHER" id="PTHR10039">
    <property type="entry name" value="AMELOGENIN"/>
    <property type="match status" value="1"/>
</dbReference>
<keyword evidence="6" id="KW-1185">Reference proteome</keyword>
<dbReference type="AlphaFoldDB" id="A0A1L7XXI0"/>
<dbReference type="Pfam" id="PF24883">
    <property type="entry name" value="NPHP3_N"/>
    <property type="match status" value="1"/>
</dbReference>
<dbReference type="InterPro" id="IPR054471">
    <property type="entry name" value="GPIID_WHD"/>
</dbReference>
<feature type="domain" description="GPI inositol-deacylase winged helix" evidence="2">
    <location>
        <begin position="628"/>
        <end position="707"/>
    </location>
</feature>
<dbReference type="InterPro" id="IPR011990">
    <property type="entry name" value="TPR-like_helical_dom_sf"/>
</dbReference>
<organism evidence="5 6">
    <name type="scientific">Phialocephala subalpina</name>
    <dbReference type="NCBI Taxonomy" id="576137"/>
    <lineage>
        <taxon>Eukaryota</taxon>
        <taxon>Fungi</taxon>
        <taxon>Dikarya</taxon>
        <taxon>Ascomycota</taxon>
        <taxon>Pezizomycotina</taxon>
        <taxon>Leotiomycetes</taxon>
        <taxon>Helotiales</taxon>
        <taxon>Mollisiaceae</taxon>
        <taxon>Phialocephala</taxon>
        <taxon>Phialocephala fortinii species complex</taxon>
    </lineage>
</organism>
<dbReference type="STRING" id="576137.A0A1L7XXI0"/>
<gene>
    <name evidence="5" type="ORF">PAC_19663</name>
</gene>
<reference evidence="5 6" key="1">
    <citation type="submission" date="2016-03" db="EMBL/GenBank/DDBJ databases">
        <authorList>
            <person name="Ploux O."/>
        </authorList>
    </citation>
    <scope>NUCLEOTIDE SEQUENCE [LARGE SCALE GENOMIC DNA]</scope>
    <source>
        <strain evidence="5 6">UAMH 11012</strain>
    </source>
</reference>
<evidence type="ECO:0000259" key="2">
    <source>
        <dbReference type="Pfam" id="PF22939"/>
    </source>
</evidence>
<dbReference type="EMBL" id="FJOG01000080">
    <property type="protein sequence ID" value="CZR69763.1"/>
    <property type="molecule type" value="Genomic_DNA"/>
</dbReference>
<accession>A0A1L7XXI0</accession>
<feature type="domain" description="DUF7708" evidence="3">
    <location>
        <begin position="94"/>
        <end position="228"/>
    </location>
</feature>
<evidence type="ECO:0000256" key="1">
    <source>
        <dbReference type="ARBA" id="ARBA00022737"/>
    </source>
</evidence>
<dbReference type="InterPro" id="IPR027417">
    <property type="entry name" value="P-loop_NTPase"/>
</dbReference>
<dbReference type="SUPFAM" id="SSF52540">
    <property type="entry name" value="P-loop containing nucleoside triphosphate hydrolases"/>
    <property type="match status" value="1"/>
</dbReference>